<name>A0AAD4EZA3_9PEZI</name>
<dbReference type="PROSITE" id="PS50088">
    <property type="entry name" value="ANK_REPEAT"/>
    <property type="match status" value="1"/>
</dbReference>
<dbReference type="InterPro" id="IPR039323">
    <property type="entry name" value="ANKRD_45/46/60"/>
</dbReference>
<dbReference type="AlphaFoldDB" id="A0AAD4EZA3"/>
<evidence type="ECO:0000313" key="3">
    <source>
        <dbReference type="Proteomes" id="UP001197093"/>
    </source>
</evidence>
<dbReference type="SMART" id="SM00248">
    <property type="entry name" value="ANK"/>
    <property type="match status" value="1"/>
</dbReference>
<dbReference type="PROSITE" id="PS50297">
    <property type="entry name" value="ANK_REP_REGION"/>
    <property type="match status" value="1"/>
</dbReference>
<organism evidence="2 3">
    <name type="scientific">Staphylotrichum longicolle</name>
    <dbReference type="NCBI Taxonomy" id="669026"/>
    <lineage>
        <taxon>Eukaryota</taxon>
        <taxon>Fungi</taxon>
        <taxon>Dikarya</taxon>
        <taxon>Ascomycota</taxon>
        <taxon>Pezizomycotina</taxon>
        <taxon>Sordariomycetes</taxon>
        <taxon>Sordariomycetidae</taxon>
        <taxon>Sordariales</taxon>
        <taxon>Chaetomiaceae</taxon>
        <taxon>Staphylotrichum</taxon>
    </lineage>
</organism>
<comment type="caution">
    <text evidence="2">The sequence shown here is derived from an EMBL/GenBank/DDBJ whole genome shotgun (WGS) entry which is preliminary data.</text>
</comment>
<evidence type="ECO:0008006" key="4">
    <source>
        <dbReference type="Google" id="ProtNLM"/>
    </source>
</evidence>
<dbReference type="InterPro" id="IPR002110">
    <property type="entry name" value="Ankyrin_rpt"/>
</dbReference>
<feature type="repeat" description="ANK" evidence="1">
    <location>
        <begin position="14"/>
        <end position="46"/>
    </location>
</feature>
<dbReference type="Proteomes" id="UP001197093">
    <property type="component" value="Unassembled WGS sequence"/>
</dbReference>
<gene>
    <name evidence="2" type="ORF">NEMBOFW57_006242</name>
</gene>
<dbReference type="InterPro" id="IPR036770">
    <property type="entry name" value="Ankyrin_rpt-contain_sf"/>
</dbReference>
<dbReference type="PANTHER" id="PTHR22677">
    <property type="entry name" value="ANKYRIN REPEAT DOMAIN-CONTAINING PROTEIN 60"/>
    <property type="match status" value="1"/>
</dbReference>
<dbReference type="PANTHER" id="PTHR22677:SF4">
    <property type="entry name" value="USHER SYNDROME TYPE-1G PROTEIN-LIKE PROTEIN"/>
    <property type="match status" value="1"/>
</dbReference>
<evidence type="ECO:0000256" key="1">
    <source>
        <dbReference type="PROSITE-ProRule" id="PRU00023"/>
    </source>
</evidence>
<protein>
    <recommendedName>
        <fullName evidence="4">Ankyrin repeat protein</fullName>
    </recommendedName>
</protein>
<reference evidence="2" key="1">
    <citation type="submission" date="2023-02" db="EMBL/GenBank/DDBJ databases">
        <authorList>
            <person name="Palmer J.M."/>
        </authorList>
    </citation>
    <scope>NUCLEOTIDE SEQUENCE</scope>
    <source>
        <strain evidence="2">FW57</strain>
    </source>
</reference>
<keyword evidence="3" id="KW-1185">Reference proteome</keyword>
<dbReference type="SUPFAM" id="SSF48403">
    <property type="entry name" value="Ankyrin repeat"/>
    <property type="match status" value="1"/>
</dbReference>
<accession>A0AAD4EZA3</accession>
<dbReference type="EMBL" id="JAHCVI010000002">
    <property type="protein sequence ID" value="KAG7289865.1"/>
    <property type="molecule type" value="Genomic_DNA"/>
</dbReference>
<sequence>MLLEKGADVNAQNGCRSALYVASSGGHKEIVQMLLEKGADVNAQGGTDGNALDAASFGGHKEIVQRSDLDGSAGRRVGITPHLRAPRLRDFPLPISPNLQRQLSTTQRQTAKPAVPQIRSGSLLQVRHGGQSYAATQPAGNDKAQDALRACAHAYSGADCRQQQPYSSP</sequence>
<dbReference type="Gene3D" id="1.25.40.20">
    <property type="entry name" value="Ankyrin repeat-containing domain"/>
    <property type="match status" value="1"/>
</dbReference>
<proteinExistence type="predicted"/>
<keyword evidence="1" id="KW-0040">ANK repeat</keyword>
<dbReference type="Pfam" id="PF12796">
    <property type="entry name" value="Ank_2"/>
    <property type="match status" value="1"/>
</dbReference>
<evidence type="ECO:0000313" key="2">
    <source>
        <dbReference type="EMBL" id="KAG7289865.1"/>
    </source>
</evidence>